<dbReference type="CDD" id="cd06464">
    <property type="entry name" value="ACD_sHsps-like"/>
    <property type="match status" value="1"/>
</dbReference>
<dbReference type="InterPro" id="IPR031107">
    <property type="entry name" value="Small_HSP"/>
</dbReference>
<dbReference type="STRING" id="1109443.G4TL92"/>
<keyword evidence="7" id="KW-1185">Reference proteome</keyword>
<dbReference type="FunCoup" id="G4TL92">
    <property type="interactions" value="150"/>
</dbReference>
<dbReference type="Pfam" id="PF00011">
    <property type="entry name" value="HSP20"/>
    <property type="match status" value="1"/>
</dbReference>
<sequence length="198" mass="21438">MSLSRSLFNEFRPLFRMLDDPWAIYPTSNYGRSSRSADPFTFGWPSSSLIQNRPALNLHEENDGTYVVEAEVPGVKKEHLDVRIGDGGRSLTIEGRVFRRGTNGNAVESAEQGSQAHKAPEATSSATGEASTSVVKTDDDTKQVGSPTAQWSGAQSFTRTVWLPNPINASSVKAKLEDGILTVRAAPANQETVNVTVD</sequence>
<feature type="region of interest" description="Disordered" evidence="4">
    <location>
        <begin position="109"/>
        <end position="151"/>
    </location>
</feature>
<comment type="similarity">
    <text evidence="2 3">Belongs to the small heat shock protein (HSP20) family.</text>
</comment>
<evidence type="ECO:0000256" key="4">
    <source>
        <dbReference type="SAM" id="MobiDB-lite"/>
    </source>
</evidence>
<dbReference type="AlphaFoldDB" id="G4TL92"/>
<dbReference type="PANTHER" id="PTHR11527">
    <property type="entry name" value="HEAT-SHOCK PROTEIN 20 FAMILY MEMBER"/>
    <property type="match status" value="1"/>
</dbReference>
<evidence type="ECO:0000256" key="1">
    <source>
        <dbReference type="ARBA" id="ARBA00023016"/>
    </source>
</evidence>
<evidence type="ECO:0000259" key="5">
    <source>
        <dbReference type="PROSITE" id="PS01031"/>
    </source>
</evidence>
<gene>
    <name evidence="6" type="ORF">PIIN_06021</name>
</gene>
<dbReference type="SUPFAM" id="SSF49764">
    <property type="entry name" value="HSP20-like chaperones"/>
    <property type="match status" value="1"/>
</dbReference>
<name>G4TL92_SERID</name>
<dbReference type="HOGENOM" id="CLU_046737_1_3_1"/>
<evidence type="ECO:0000313" key="7">
    <source>
        <dbReference type="Proteomes" id="UP000007148"/>
    </source>
</evidence>
<dbReference type="OrthoDB" id="1431247at2759"/>
<dbReference type="InParanoid" id="G4TL92"/>
<protein>
    <recommendedName>
        <fullName evidence="5">SHSP domain-containing protein</fullName>
    </recommendedName>
</protein>
<keyword evidence="1" id="KW-0346">Stress response</keyword>
<comment type="caution">
    <text evidence="6">The sequence shown here is derived from an EMBL/GenBank/DDBJ whole genome shotgun (WGS) entry which is preliminary data.</text>
</comment>
<organism evidence="6 7">
    <name type="scientific">Serendipita indica (strain DSM 11827)</name>
    <name type="common">Root endophyte fungus</name>
    <name type="synonym">Piriformospora indica</name>
    <dbReference type="NCBI Taxonomy" id="1109443"/>
    <lineage>
        <taxon>Eukaryota</taxon>
        <taxon>Fungi</taxon>
        <taxon>Dikarya</taxon>
        <taxon>Basidiomycota</taxon>
        <taxon>Agaricomycotina</taxon>
        <taxon>Agaricomycetes</taxon>
        <taxon>Sebacinales</taxon>
        <taxon>Serendipitaceae</taxon>
        <taxon>Serendipita</taxon>
    </lineage>
</organism>
<dbReference type="Gene3D" id="2.60.40.790">
    <property type="match status" value="1"/>
</dbReference>
<dbReference type="eggNOG" id="KOG0710">
    <property type="taxonomic scope" value="Eukaryota"/>
</dbReference>
<reference evidence="6 7" key="1">
    <citation type="journal article" date="2011" name="PLoS Pathog.">
        <title>Endophytic Life Strategies Decoded by Genome and Transcriptome Analyses of the Mutualistic Root Symbiont Piriformospora indica.</title>
        <authorList>
            <person name="Zuccaro A."/>
            <person name="Lahrmann U."/>
            <person name="Guldener U."/>
            <person name="Langen G."/>
            <person name="Pfiffi S."/>
            <person name="Biedenkopf D."/>
            <person name="Wong P."/>
            <person name="Samans B."/>
            <person name="Grimm C."/>
            <person name="Basiewicz M."/>
            <person name="Murat C."/>
            <person name="Martin F."/>
            <person name="Kogel K.H."/>
        </authorList>
    </citation>
    <scope>NUCLEOTIDE SEQUENCE [LARGE SCALE GENOMIC DNA]</scope>
    <source>
        <strain evidence="6 7">DSM 11827</strain>
    </source>
</reference>
<feature type="compositionally biased region" description="Low complexity" evidence="4">
    <location>
        <begin position="121"/>
        <end position="133"/>
    </location>
</feature>
<evidence type="ECO:0000313" key="6">
    <source>
        <dbReference type="EMBL" id="CCA72085.1"/>
    </source>
</evidence>
<dbReference type="InterPro" id="IPR002068">
    <property type="entry name" value="A-crystallin/Hsp20_dom"/>
</dbReference>
<dbReference type="Proteomes" id="UP000007148">
    <property type="component" value="Unassembled WGS sequence"/>
</dbReference>
<evidence type="ECO:0000256" key="3">
    <source>
        <dbReference type="RuleBase" id="RU003616"/>
    </source>
</evidence>
<feature type="domain" description="SHSP" evidence="5">
    <location>
        <begin position="47"/>
        <end position="198"/>
    </location>
</feature>
<evidence type="ECO:0000256" key="2">
    <source>
        <dbReference type="PROSITE-ProRule" id="PRU00285"/>
    </source>
</evidence>
<dbReference type="PROSITE" id="PS01031">
    <property type="entry name" value="SHSP"/>
    <property type="match status" value="1"/>
</dbReference>
<proteinExistence type="inferred from homology"/>
<dbReference type="EMBL" id="CAFZ01000147">
    <property type="protein sequence ID" value="CCA72085.1"/>
    <property type="molecule type" value="Genomic_DNA"/>
</dbReference>
<accession>G4TL92</accession>
<dbReference type="InterPro" id="IPR008978">
    <property type="entry name" value="HSP20-like_chaperone"/>
</dbReference>